<dbReference type="AlphaFoldDB" id="A0A2B4R611"/>
<evidence type="ECO:0000313" key="3">
    <source>
        <dbReference type="Proteomes" id="UP000225706"/>
    </source>
</evidence>
<feature type="compositionally biased region" description="Basic and acidic residues" evidence="1">
    <location>
        <begin position="176"/>
        <end position="205"/>
    </location>
</feature>
<name>A0A2B4R611_STYPI</name>
<dbReference type="OrthoDB" id="5987933at2759"/>
<gene>
    <name evidence="2" type="ORF">AWC38_SpisGene22107</name>
</gene>
<feature type="compositionally biased region" description="Basic and acidic residues" evidence="1">
    <location>
        <begin position="228"/>
        <end position="290"/>
    </location>
</feature>
<feature type="region of interest" description="Disordered" evidence="1">
    <location>
        <begin position="176"/>
        <end position="318"/>
    </location>
</feature>
<feature type="compositionally biased region" description="Basic residues" evidence="1">
    <location>
        <begin position="300"/>
        <end position="309"/>
    </location>
</feature>
<accession>A0A2B4R611</accession>
<organism evidence="2 3">
    <name type="scientific">Stylophora pistillata</name>
    <name type="common">Smooth cauliflower coral</name>
    <dbReference type="NCBI Taxonomy" id="50429"/>
    <lineage>
        <taxon>Eukaryota</taxon>
        <taxon>Metazoa</taxon>
        <taxon>Cnidaria</taxon>
        <taxon>Anthozoa</taxon>
        <taxon>Hexacorallia</taxon>
        <taxon>Scleractinia</taxon>
        <taxon>Astrocoeniina</taxon>
        <taxon>Pocilloporidae</taxon>
        <taxon>Stylophora</taxon>
    </lineage>
</organism>
<dbReference type="EMBL" id="LSMT01000897">
    <property type="protein sequence ID" value="PFX13784.1"/>
    <property type="molecule type" value="Genomic_DNA"/>
</dbReference>
<evidence type="ECO:0000256" key="1">
    <source>
        <dbReference type="SAM" id="MobiDB-lite"/>
    </source>
</evidence>
<comment type="caution">
    <text evidence="2">The sequence shown here is derived from an EMBL/GenBank/DDBJ whole genome shotgun (WGS) entry which is preliminary data.</text>
</comment>
<dbReference type="Proteomes" id="UP000225706">
    <property type="component" value="Unassembled WGS sequence"/>
</dbReference>
<keyword evidence="3" id="KW-1185">Reference proteome</keyword>
<feature type="compositionally biased region" description="Low complexity" evidence="1">
    <location>
        <begin position="206"/>
        <end position="224"/>
    </location>
</feature>
<protein>
    <submittedName>
        <fullName evidence="2">Reticulocyte-binding protein 2-like a</fullName>
    </submittedName>
</protein>
<proteinExistence type="predicted"/>
<sequence length="318" mass="37808">MPEVQIPDVLKNLESKGVKFTGVPFMNSPRASIVEDRSVYFSIDTIVTSQVILEAFDAAGIDIDTITCIQRKTSNKSWIVSFTTRAAKEAALDVSHMEICGLKVFLGDCENRLILVKIYEAPAELPDTALIGRLSHYGQLLSFRRDKIAQHIHNGVRTARMSINRAIPSVISVAAKTEEDKKQEREERARRAKEQREKEEKRKQEQQQQQRQQQKQQRQQQERQQQQKKNEDRNRESTRGNEDEKRRDQGKREERRDERRDERDERRRDRDDREYYRRDDRDRSSCRDYSDSETDDGWHRVRYKRRRHEQRTGYNSPE</sequence>
<reference evidence="3" key="1">
    <citation type="journal article" date="2017" name="bioRxiv">
        <title>Comparative analysis of the genomes of Stylophora pistillata and Acropora digitifera provides evidence for extensive differences between species of corals.</title>
        <authorList>
            <person name="Voolstra C.R."/>
            <person name="Li Y."/>
            <person name="Liew Y.J."/>
            <person name="Baumgarten S."/>
            <person name="Zoccola D."/>
            <person name="Flot J.-F."/>
            <person name="Tambutte S."/>
            <person name="Allemand D."/>
            <person name="Aranda M."/>
        </authorList>
    </citation>
    <scope>NUCLEOTIDE SEQUENCE [LARGE SCALE GENOMIC DNA]</scope>
</reference>
<evidence type="ECO:0000313" key="2">
    <source>
        <dbReference type="EMBL" id="PFX13784.1"/>
    </source>
</evidence>